<dbReference type="AlphaFoldDB" id="X1SC76"/>
<accession>X1SC76</accession>
<protein>
    <submittedName>
        <fullName evidence="1">Uncharacterized protein</fullName>
    </submittedName>
</protein>
<comment type="caution">
    <text evidence="1">The sequence shown here is derived from an EMBL/GenBank/DDBJ whole genome shotgun (WGS) entry which is preliminary data.</text>
</comment>
<dbReference type="EMBL" id="BARW01020348">
    <property type="protein sequence ID" value="GAI90573.1"/>
    <property type="molecule type" value="Genomic_DNA"/>
</dbReference>
<proteinExistence type="predicted"/>
<sequence>MAKVKIGDQEYTINYLKLGAIKKILKAKEEKKLDNMDATSYILAETINKFNPEAKLTIEKFDDLVDIVEFERIQKEIMDSSGLTKYFNMGVGKK</sequence>
<gene>
    <name evidence="1" type="ORF">S12H4_34397</name>
</gene>
<organism evidence="1">
    <name type="scientific">marine sediment metagenome</name>
    <dbReference type="NCBI Taxonomy" id="412755"/>
    <lineage>
        <taxon>unclassified sequences</taxon>
        <taxon>metagenomes</taxon>
        <taxon>ecological metagenomes</taxon>
    </lineage>
</organism>
<reference evidence="1" key="1">
    <citation type="journal article" date="2014" name="Front. Microbiol.">
        <title>High frequency of phylogenetically diverse reductive dehalogenase-homologous genes in deep subseafloor sedimentary metagenomes.</title>
        <authorList>
            <person name="Kawai M."/>
            <person name="Futagami T."/>
            <person name="Toyoda A."/>
            <person name="Takaki Y."/>
            <person name="Nishi S."/>
            <person name="Hori S."/>
            <person name="Arai W."/>
            <person name="Tsubouchi T."/>
            <person name="Morono Y."/>
            <person name="Uchiyama I."/>
            <person name="Ito T."/>
            <person name="Fujiyama A."/>
            <person name="Inagaki F."/>
            <person name="Takami H."/>
        </authorList>
    </citation>
    <scope>NUCLEOTIDE SEQUENCE</scope>
    <source>
        <strain evidence="1">Expedition CK06-06</strain>
    </source>
</reference>
<evidence type="ECO:0000313" key="1">
    <source>
        <dbReference type="EMBL" id="GAI90573.1"/>
    </source>
</evidence>
<name>X1SC76_9ZZZZ</name>